<evidence type="ECO:0000313" key="5">
    <source>
        <dbReference type="EMBL" id="WPL19388.1"/>
    </source>
</evidence>
<evidence type="ECO:0008006" key="7">
    <source>
        <dbReference type="Google" id="ProtNLM"/>
    </source>
</evidence>
<dbReference type="InterPro" id="IPR044516">
    <property type="entry name" value="UXS-like"/>
</dbReference>
<sequence>MDSPDDVTGPINLGNPGEFTMIELAETIKELTGSSSPLVHEPMPRDDPKQRQPNITLAREQLGWAPTIALREGLKPTIAYFDDLLRRQQRQGF</sequence>
<evidence type="ECO:0000256" key="4">
    <source>
        <dbReference type="ARBA" id="ARBA00023239"/>
    </source>
</evidence>
<dbReference type="SUPFAM" id="SSF51735">
    <property type="entry name" value="NAD(P)-binding Rossmann-fold domains"/>
    <property type="match status" value="1"/>
</dbReference>
<gene>
    <name evidence="5" type="ORF">Thiowin_04506</name>
</gene>
<dbReference type="Gene3D" id="3.40.50.720">
    <property type="entry name" value="NAD(P)-binding Rossmann-like Domain"/>
    <property type="match status" value="1"/>
</dbReference>
<accession>A0ABZ0SEC1</accession>
<reference evidence="5 6" key="1">
    <citation type="journal article" date="2023" name="Microorganisms">
        <title>Thiorhodovibrio frisius and Trv. litoralis spp. nov., Two Novel Members from a Clade of Fastidious Purple Sulfur Bacteria That Exhibit Unique Red-Shifted Light-Harvesting Capabilities.</title>
        <authorList>
            <person name="Methner A."/>
            <person name="Kuzyk S.B."/>
            <person name="Petersen J."/>
            <person name="Bauer S."/>
            <person name="Brinkmann H."/>
            <person name="Sichau K."/>
            <person name="Wanner G."/>
            <person name="Wolf J."/>
            <person name="Neumann-Schaal M."/>
            <person name="Henke P."/>
            <person name="Tank M."/>
            <person name="Sproer C."/>
            <person name="Bunk B."/>
            <person name="Overmann J."/>
        </authorList>
    </citation>
    <scope>NUCLEOTIDE SEQUENCE [LARGE SCALE GENOMIC DNA]</scope>
    <source>
        <strain evidence="5 6">DSM 6702</strain>
    </source>
</reference>
<evidence type="ECO:0000256" key="3">
    <source>
        <dbReference type="ARBA" id="ARBA00023027"/>
    </source>
</evidence>
<proteinExistence type="predicted"/>
<comment type="cofactor">
    <cofactor evidence="1">
        <name>NAD(+)</name>
        <dbReference type="ChEBI" id="CHEBI:57540"/>
    </cofactor>
</comment>
<evidence type="ECO:0000313" key="6">
    <source>
        <dbReference type="Proteomes" id="UP001432180"/>
    </source>
</evidence>
<name>A0ABZ0SEC1_9GAMM</name>
<keyword evidence="6" id="KW-1185">Reference proteome</keyword>
<dbReference type="PANTHER" id="PTHR43078">
    <property type="entry name" value="UDP-GLUCURONIC ACID DECARBOXYLASE-RELATED"/>
    <property type="match status" value="1"/>
</dbReference>
<keyword evidence="4" id="KW-0456">Lyase</keyword>
<organism evidence="5 6">
    <name type="scientific">Thiorhodovibrio winogradskyi</name>
    <dbReference type="NCBI Taxonomy" id="77007"/>
    <lineage>
        <taxon>Bacteria</taxon>
        <taxon>Pseudomonadati</taxon>
        <taxon>Pseudomonadota</taxon>
        <taxon>Gammaproteobacteria</taxon>
        <taxon>Chromatiales</taxon>
        <taxon>Chromatiaceae</taxon>
        <taxon>Thiorhodovibrio</taxon>
    </lineage>
</organism>
<keyword evidence="2" id="KW-0210">Decarboxylase</keyword>
<evidence type="ECO:0000256" key="1">
    <source>
        <dbReference type="ARBA" id="ARBA00001911"/>
    </source>
</evidence>
<dbReference type="Proteomes" id="UP001432180">
    <property type="component" value="Chromosome"/>
</dbReference>
<dbReference type="InterPro" id="IPR036291">
    <property type="entry name" value="NAD(P)-bd_dom_sf"/>
</dbReference>
<dbReference type="EMBL" id="CP121472">
    <property type="protein sequence ID" value="WPL19388.1"/>
    <property type="molecule type" value="Genomic_DNA"/>
</dbReference>
<evidence type="ECO:0000256" key="2">
    <source>
        <dbReference type="ARBA" id="ARBA00022793"/>
    </source>
</evidence>
<keyword evidence="3" id="KW-0520">NAD</keyword>
<protein>
    <recommendedName>
        <fullName evidence="7">UDP-glucuronate decarboxylase</fullName>
    </recommendedName>
</protein>
<dbReference type="PANTHER" id="PTHR43078:SF6">
    <property type="entry name" value="UDP-GLUCURONIC ACID DECARBOXYLASE 1"/>
    <property type="match status" value="1"/>
</dbReference>